<evidence type="ECO:0000256" key="2">
    <source>
        <dbReference type="RuleBase" id="RU003875"/>
    </source>
</evidence>
<evidence type="ECO:0000313" key="5">
    <source>
        <dbReference type="Proteomes" id="UP000538566"/>
    </source>
</evidence>
<dbReference type="GO" id="GO:0008199">
    <property type="term" value="F:ferric iron binding"/>
    <property type="evidence" value="ECO:0007669"/>
    <property type="project" value="InterPro"/>
</dbReference>
<dbReference type="CDD" id="cd01043">
    <property type="entry name" value="DPS"/>
    <property type="match status" value="1"/>
</dbReference>
<dbReference type="GO" id="GO:0016722">
    <property type="term" value="F:oxidoreductase activity, acting on metal ions"/>
    <property type="evidence" value="ECO:0007669"/>
    <property type="project" value="InterPro"/>
</dbReference>
<feature type="domain" description="Ferritin/DPS" evidence="3">
    <location>
        <begin position="20"/>
        <end position="158"/>
    </location>
</feature>
<protein>
    <submittedName>
        <fullName evidence="4">Starvation-inducible DNA-binding protein</fullName>
    </submittedName>
</protein>
<accession>A0A7W7A9U7</accession>
<organism evidence="4 5">
    <name type="scientific">Novosphingobium taihuense</name>
    <dbReference type="NCBI Taxonomy" id="260085"/>
    <lineage>
        <taxon>Bacteria</taxon>
        <taxon>Pseudomonadati</taxon>
        <taxon>Pseudomonadota</taxon>
        <taxon>Alphaproteobacteria</taxon>
        <taxon>Sphingomonadales</taxon>
        <taxon>Sphingomonadaceae</taxon>
        <taxon>Novosphingobium</taxon>
    </lineage>
</organism>
<dbReference type="GO" id="GO:0003677">
    <property type="term" value="F:DNA binding"/>
    <property type="evidence" value="ECO:0007669"/>
    <property type="project" value="UniProtKB-KW"/>
</dbReference>
<proteinExistence type="inferred from homology"/>
<dbReference type="AlphaFoldDB" id="A0A7W7A9U7"/>
<evidence type="ECO:0000259" key="3">
    <source>
        <dbReference type="Pfam" id="PF00210"/>
    </source>
</evidence>
<dbReference type="InterPro" id="IPR023188">
    <property type="entry name" value="DPS_DNA-bd_CS"/>
</dbReference>
<dbReference type="SUPFAM" id="SSF47240">
    <property type="entry name" value="Ferritin-like"/>
    <property type="match status" value="1"/>
</dbReference>
<sequence>MSYTSRIDLSDHVRKQACGLLQARLSDALDLEAQAKQAHWNVKGPHFLQLHQLFDAVHDEIEQFVDLLAERITTLGHVADGRVTTTASATALYGYPLEATGGEAHLKALSASLGAFGKAVREAIDQAGVIGDADTADLFTQVSRETDKQLWFLEAHLQAH</sequence>
<evidence type="ECO:0000313" key="4">
    <source>
        <dbReference type="EMBL" id="MBB4613001.1"/>
    </source>
</evidence>
<keyword evidence="4" id="KW-0238">DNA-binding</keyword>
<dbReference type="EMBL" id="JACHOA010000002">
    <property type="protein sequence ID" value="MBB4613001.1"/>
    <property type="molecule type" value="Genomic_DNA"/>
</dbReference>
<dbReference type="InterPro" id="IPR009078">
    <property type="entry name" value="Ferritin-like_SF"/>
</dbReference>
<dbReference type="InterPro" id="IPR008331">
    <property type="entry name" value="Ferritin_DPS_dom"/>
</dbReference>
<evidence type="ECO:0000256" key="1">
    <source>
        <dbReference type="ARBA" id="ARBA00009497"/>
    </source>
</evidence>
<dbReference type="InterPro" id="IPR002177">
    <property type="entry name" value="DPS_DNA-bd"/>
</dbReference>
<comment type="similarity">
    <text evidence="1 2">Belongs to the Dps family.</text>
</comment>
<name>A0A7W7A9U7_9SPHN</name>
<dbReference type="PANTHER" id="PTHR42932">
    <property type="entry name" value="GENERAL STRESS PROTEIN 20U"/>
    <property type="match status" value="1"/>
</dbReference>
<dbReference type="Gene3D" id="1.20.1260.10">
    <property type="match status" value="1"/>
</dbReference>
<dbReference type="PRINTS" id="PR01346">
    <property type="entry name" value="HELNAPAPROT"/>
</dbReference>
<reference evidence="4 5" key="1">
    <citation type="submission" date="2020-08" db="EMBL/GenBank/DDBJ databases">
        <title>Genomic Encyclopedia of Type Strains, Phase IV (KMG-IV): sequencing the most valuable type-strain genomes for metagenomic binning, comparative biology and taxonomic classification.</title>
        <authorList>
            <person name="Goeker M."/>
        </authorList>
    </citation>
    <scope>NUCLEOTIDE SEQUENCE [LARGE SCALE GENOMIC DNA]</scope>
    <source>
        <strain evidence="4 5">DSM 17507</strain>
    </source>
</reference>
<dbReference type="PROSITE" id="PS00818">
    <property type="entry name" value="DPS_1"/>
    <property type="match status" value="1"/>
</dbReference>
<dbReference type="RefSeq" id="WP_144905132.1">
    <property type="nucleotide sequence ID" value="NZ_JACHOA010000002.1"/>
</dbReference>
<gene>
    <name evidence="4" type="ORF">GGR37_001260</name>
</gene>
<dbReference type="PROSITE" id="PS00819">
    <property type="entry name" value="DPS_2"/>
    <property type="match status" value="1"/>
</dbReference>
<dbReference type="Pfam" id="PF00210">
    <property type="entry name" value="Ferritin"/>
    <property type="match status" value="1"/>
</dbReference>
<keyword evidence="5" id="KW-1185">Reference proteome</keyword>
<dbReference type="NCBIfam" id="NF006975">
    <property type="entry name" value="PRK09448.1"/>
    <property type="match status" value="1"/>
</dbReference>
<dbReference type="OrthoDB" id="9797687at2"/>
<dbReference type="PIRSF" id="PIRSF005900">
    <property type="entry name" value="Dps"/>
    <property type="match status" value="1"/>
</dbReference>
<dbReference type="PANTHER" id="PTHR42932:SF3">
    <property type="entry name" value="DNA PROTECTION DURING STARVATION PROTEIN"/>
    <property type="match status" value="1"/>
</dbReference>
<dbReference type="Proteomes" id="UP000538566">
    <property type="component" value="Unassembled WGS sequence"/>
</dbReference>
<dbReference type="InterPro" id="IPR012347">
    <property type="entry name" value="Ferritin-like"/>
</dbReference>
<comment type="caution">
    <text evidence="4">The sequence shown here is derived from an EMBL/GenBank/DDBJ whole genome shotgun (WGS) entry which is preliminary data.</text>
</comment>